<name>A0ABT5Z761_9ACTN</name>
<feature type="signal peptide" evidence="1">
    <location>
        <begin position="1"/>
        <end position="30"/>
    </location>
</feature>
<evidence type="ECO:0000313" key="4">
    <source>
        <dbReference type="Proteomes" id="UP001220022"/>
    </source>
</evidence>
<feature type="chain" id="PRO_5045997556" evidence="1">
    <location>
        <begin position="31"/>
        <end position="132"/>
    </location>
</feature>
<evidence type="ECO:0000256" key="1">
    <source>
        <dbReference type="SAM" id="SignalP"/>
    </source>
</evidence>
<protein>
    <submittedName>
        <fullName evidence="3">Peptidoglycan-binding domain-containing protein</fullName>
    </submittedName>
</protein>
<keyword evidence="4" id="KW-1185">Reference proteome</keyword>
<accession>A0ABT5Z761</accession>
<organism evidence="3 4">
    <name type="scientific">Streptantibioticus ferralitis</name>
    <dbReference type="NCBI Taxonomy" id="236510"/>
    <lineage>
        <taxon>Bacteria</taxon>
        <taxon>Bacillati</taxon>
        <taxon>Actinomycetota</taxon>
        <taxon>Actinomycetes</taxon>
        <taxon>Kitasatosporales</taxon>
        <taxon>Streptomycetaceae</taxon>
        <taxon>Streptantibioticus</taxon>
    </lineage>
</organism>
<dbReference type="InterPro" id="IPR036365">
    <property type="entry name" value="PGBD-like_sf"/>
</dbReference>
<dbReference type="Pfam" id="PF01471">
    <property type="entry name" value="PG_binding_1"/>
    <property type="match status" value="1"/>
</dbReference>
<dbReference type="InterPro" id="IPR036366">
    <property type="entry name" value="PGBDSf"/>
</dbReference>
<gene>
    <name evidence="3" type="ORF">P2L57_25080</name>
</gene>
<dbReference type="EMBL" id="JARHTQ010000018">
    <property type="protein sequence ID" value="MDF2258870.1"/>
    <property type="molecule type" value="Genomic_DNA"/>
</dbReference>
<dbReference type="Proteomes" id="UP001220022">
    <property type="component" value="Unassembled WGS sequence"/>
</dbReference>
<sequence>MKFKRSAASAALATSVAAAIVFGTVGPAQANTNADSLGEGVPNINYGSGVWCVQYMLNRMDNAGLAEDSSFGPATAAAVRVFQATHHYSYHLTVDGVVGPKTGTEMLDQWKYVFHKSGGWGGYCGNWLPTTH</sequence>
<comment type="caution">
    <text evidence="3">The sequence shown here is derived from an EMBL/GenBank/DDBJ whole genome shotgun (WGS) entry which is preliminary data.</text>
</comment>
<evidence type="ECO:0000313" key="3">
    <source>
        <dbReference type="EMBL" id="MDF2258870.1"/>
    </source>
</evidence>
<dbReference type="Gene3D" id="1.10.101.10">
    <property type="entry name" value="PGBD-like superfamily/PGBD"/>
    <property type="match status" value="1"/>
</dbReference>
<proteinExistence type="predicted"/>
<reference evidence="3 4" key="1">
    <citation type="submission" date="2023-03" db="EMBL/GenBank/DDBJ databases">
        <title>Draft genome sequence of type strain Streptomyces ferralitis JCM 14344.</title>
        <authorList>
            <person name="Klaysubun C."/>
            <person name="Duangmal K."/>
        </authorList>
    </citation>
    <scope>NUCLEOTIDE SEQUENCE [LARGE SCALE GENOMIC DNA]</scope>
    <source>
        <strain evidence="3 4">JCM 14344</strain>
    </source>
</reference>
<feature type="domain" description="Peptidoglycan binding-like" evidence="2">
    <location>
        <begin position="53"/>
        <end position="102"/>
    </location>
</feature>
<keyword evidence="1" id="KW-0732">Signal</keyword>
<dbReference type="SUPFAM" id="SSF47090">
    <property type="entry name" value="PGBD-like"/>
    <property type="match status" value="1"/>
</dbReference>
<dbReference type="RefSeq" id="WP_275818307.1">
    <property type="nucleotide sequence ID" value="NZ_BAAANM010000014.1"/>
</dbReference>
<evidence type="ECO:0000259" key="2">
    <source>
        <dbReference type="Pfam" id="PF01471"/>
    </source>
</evidence>
<dbReference type="InterPro" id="IPR002477">
    <property type="entry name" value="Peptidoglycan-bd-like"/>
</dbReference>